<sequence length="298" mass="32343">MFPDGARAARFASLAMRVFAEHGIECSYDDGFLRGSDGRSYGLTNVALVAAAGTDRHWRELLEQHVGGIVAAHATPRQRDLEAVGDRLYLRLWAAADLPHRPDGVNGFGEPLGEGLVGLAAIDHPEHVETLTGGHDIGLLGGWDVVRRTALANLAALRADDVVPLGDDPHSQVQLSIGGFFNASRVFTMERLLREDFLLEEPSHGVLLVVPNRHLVAVHPLRSAGMVEAVHTLTRLARAESEVPGGISPHVWFWRDGWVEQVTRSAEEPDTVELHVAGLLEVAMRELDLVEDPGDSGT</sequence>
<gene>
    <name evidence="1" type="ORF">D9V37_00490</name>
</gene>
<organism evidence="1 2">
    <name type="scientific">Nocardioides mangrovicus</name>
    <dbReference type="NCBI Taxonomy" id="2478913"/>
    <lineage>
        <taxon>Bacteria</taxon>
        <taxon>Bacillati</taxon>
        <taxon>Actinomycetota</taxon>
        <taxon>Actinomycetes</taxon>
        <taxon>Propionibacteriales</taxon>
        <taxon>Nocardioidaceae</taxon>
        <taxon>Nocardioides</taxon>
    </lineage>
</organism>
<keyword evidence="2" id="KW-1185">Reference proteome</keyword>
<evidence type="ECO:0000313" key="2">
    <source>
        <dbReference type="Proteomes" id="UP000281708"/>
    </source>
</evidence>
<name>A0A3L8P803_9ACTN</name>
<evidence type="ECO:0000313" key="1">
    <source>
        <dbReference type="EMBL" id="RLV50508.1"/>
    </source>
</evidence>
<reference evidence="1 2" key="1">
    <citation type="submission" date="2018-10" db="EMBL/GenBank/DDBJ databases">
        <title>Marmoricola sp. 4Q3S-7 whole genome shotgun sequence.</title>
        <authorList>
            <person name="Li F."/>
        </authorList>
    </citation>
    <scope>NUCLEOTIDE SEQUENCE [LARGE SCALE GENOMIC DNA]</scope>
    <source>
        <strain evidence="1 2">4Q3S-7</strain>
    </source>
</reference>
<dbReference type="AlphaFoldDB" id="A0A3L8P803"/>
<dbReference type="EMBL" id="RDBE01000001">
    <property type="protein sequence ID" value="RLV50508.1"/>
    <property type="molecule type" value="Genomic_DNA"/>
</dbReference>
<comment type="caution">
    <text evidence="1">The sequence shown here is derived from an EMBL/GenBank/DDBJ whole genome shotgun (WGS) entry which is preliminary data.</text>
</comment>
<dbReference type="Proteomes" id="UP000281708">
    <property type="component" value="Unassembled WGS sequence"/>
</dbReference>
<proteinExistence type="predicted"/>
<protein>
    <submittedName>
        <fullName evidence="1">Uncharacterized protein</fullName>
    </submittedName>
</protein>
<accession>A0A3L8P803</accession>